<keyword evidence="2" id="KW-0540">Nuclease</keyword>
<dbReference type="PROSITE" id="PS50164">
    <property type="entry name" value="GIY_YIG"/>
    <property type="match status" value="1"/>
</dbReference>
<gene>
    <name evidence="2" type="primary">orf208</name>
</gene>
<dbReference type="Pfam" id="PF01541">
    <property type="entry name" value="GIY-YIG"/>
    <property type="match status" value="1"/>
</dbReference>
<name>A0A0S2IC12_9CHLO</name>
<organism evidence="2">
    <name type="scientific">Lobochlamys segnis</name>
    <dbReference type="NCBI Taxonomy" id="52035"/>
    <lineage>
        <taxon>Eukaryota</taxon>
        <taxon>Viridiplantae</taxon>
        <taxon>Chlorophyta</taxon>
        <taxon>core chlorophytes</taxon>
        <taxon>Chlorophyceae</taxon>
        <taxon>CS clade</taxon>
        <taxon>Chlamydomonadales</taxon>
        <taxon>Chlamydomonadaceae</taxon>
        <taxon>Lobochlamys</taxon>
    </lineage>
</organism>
<feature type="domain" description="GIY-YIG" evidence="1">
    <location>
        <begin position="21"/>
        <end position="112"/>
    </location>
</feature>
<geneLocation type="chloroplast" evidence="2"/>
<reference evidence="2" key="1">
    <citation type="journal article" date="2015" name="BMC Evol. Biol.">
        <title>Chloroplast phylogenomic analysis of chlorophyte green algae identifies a novel lineage sister to the Sphaeropleales (Chlorophyceae).</title>
        <authorList>
            <person name="Lemieux C."/>
            <person name="Vincent A.T."/>
            <person name="Labarre A."/>
            <person name="Otis C."/>
            <person name="Turmel M."/>
        </authorList>
    </citation>
    <scope>NUCLEOTIDE SEQUENCE</scope>
</reference>
<proteinExistence type="predicted"/>
<accession>A0A0S2IC12</accession>
<dbReference type="GO" id="GO:0004519">
    <property type="term" value="F:endonuclease activity"/>
    <property type="evidence" value="ECO:0007669"/>
    <property type="project" value="UniProtKB-KW"/>
</dbReference>
<evidence type="ECO:0000259" key="1">
    <source>
        <dbReference type="PROSITE" id="PS50164"/>
    </source>
</evidence>
<dbReference type="SUPFAM" id="SSF64496">
    <property type="entry name" value="DNA-binding domain of intron-encoded endonucleases"/>
    <property type="match status" value="1"/>
</dbReference>
<dbReference type="SUPFAM" id="SSF82771">
    <property type="entry name" value="GIY-YIG endonuclease"/>
    <property type="match status" value="1"/>
</dbReference>
<dbReference type="Gene3D" id="3.40.1440.10">
    <property type="entry name" value="GIY-YIG endonuclease"/>
    <property type="match status" value="1"/>
</dbReference>
<keyword evidence="2" id="KW-0255">Endonuclease</keyword>
<evidence type="ECO:0000313" key="2">
    <source>
        <dbReference type="EMBL" id="ALO21029.1"/>
    </source>
</evidence>
<dbReference type="CDD" id="cd10437">
    <property type="entry name" value="GIY-YIG_HE_I-TevI_like"/>
    <property type="match status" value="1"/>
</dbReference>
<dbReference type="EMBL" id="KT624812">
    <property type="protein sequence ID" value="ALO21029.1"/>
    <property type="molecule type" value="Genomic_DNA"/>
</dbReference>
<dbReference type="InterPro" id="IPR000305">
    <property type="entry name" value="GIY-YIG_endonuc"/>
</dbReference>
<sequence>MDSSEFRLKDNSVPNRIQPRKQAGIYMIRCSENDWRYYGESKNVSGRLASHRSLLNRQIHPNRVLQYDWNTYGSEHFDFVVLFMGEEWESAERRRGKEMELIVFDRQIAYNITEGFLSQNKGLQNPFWGRVHTAETKKKIGDAMRNIPKDKLGLKISINGVIYPSLAEASRQTGMARKTIRYKLKDPAVTNIFAVEDSGTVERPSQGE</sequence>
<dbReference type="InterPro" id="IPR035901">
    <property type="entry name" value="GIY-YIG_endonuc_sf"/>
</dbReference>
<keyword evidence="2" id="KW-0150">Chloroplast</keyword>
<keyword evidence="2" id="KW-0934">Plastid</keyword>
<protein>
    <submittedName>
        <fullName evidence="2">Putative GIY-YIG homing endonuclease</fullName>
    </submittedName>
</protein>
<dbReference type="AlphaFoldDB" id="A0A0S2IC12"/>
<keyword evidence="2" id="KW-0378">Hydrolase</keyword>